<organism evidence="2 3">
    <name type="scientific">Mucilaginibacter frigoritolerans</name>
    <dbReference type="NCBI Taxonomy" id="652788"/>
    <lineage>
        <taxon>Bacteria</taxon>
        <taxon>Pseudomonadati</taxon>
        <taxon>Bacteroidota</taxon>
        <taxon>Sphingobacteriia</taxon>
        <taxon>Sphingobacteriales</taxon>
        <taxon>Sphingobacteriaceae</taxon>
        <taxon>Mucilaginibacter</taxon>
    </lineage>
</organism>
<dbReference type="RefSeq" id="WP_144914312.1">
    <property type="nucleotide sequence ID" value="NZ_VLLI01000010.1"/>
</dbReference>
<dbReference type="AlphaFoldDB" id="A0A562TV82"/>
<reference evidence="2 3" key="1">
    <citation type="submission" date="2019-07" db="EMBL/GenBank/DDBJ databases">
        <title>Genomic Encyclopedia of Archaeal and Bacterial Type Strains, Phase II (KMG-II): from individual species to whole genera.</title>
        <authorList>
            <person name="Goeker M."/>
        </authorList>
    </citation>
    <scope>NUCLEOTIDE SEQUENCE [LARGE SCALE GENOMIC DNA]</scope>
    <source>
        <strain evidence="2 3">ATCC BAA-1854</strain>
    </source>
</reference>
<dbReference type="InterPro" id="IPR029063">
    <property type="entry name" value="SAM-dependent_MTases_sf"/>
</dbReference>
<sequence>MNAELIMVISEIQSDISAIENDTTLYEEINFDKRANTIDFIDFHIFDRIEGLQQNTESNKKLDILKQQAEKIKFRLEEIDINLFKKIRQNITAGISLPFKYLIDKYIGAASSNINQPDKIGYDNLDAFVNGLLAYKEIPEPTLDRASEMVFYQQTPARIIFELTQLAQLTPDDIFFDIGSGVGQVGILVNLISKATTYGIEYEPAYCNYAIACASQLNLANVNFINSDALKGDYSKGTVFFMYTPFEGRMLNDMLLILQKEAQKRPIRIFTYGPCSPYVVMHNWLNCVNGDGNSLYKLYEFRSLDN</sequence>
<feature type="domain" description="DOT1" evidence="1">
    <location>
        <begin position="152"/>
        <end position="217"/>
    </location>
</feature>
<proteinExistence type="predicted"/>
<protein>
    <submittedName>
        <fullName evidence="2">Histone methylation protein DOT1</fullName>
    </submittedName>
</protein>
<evidence type="ECO:0000259" key="1">
    <source>
        <dbReference type="Pfam" id="PF08123"/>
    </source>
</evidence>
<keyword evidence="3" id="KW-1185">Reference proteome</keyword>
<dbReference type="Proteomes" id="UP000317010">
    <property type="component" value="Unassembled WGS sequence"/>
</dbReference>
<dbReference type="GO" id="GO:0031151">
    <property type="term" value="F:histone H3K79 methyltransferase activity"/>
    <property type="evidence" value="ECO:0007669"/>
    <property type="project" value="InterPro"/>
</dbReference>
<evidence type="ECO:0000313" key="3">
    <source>
        <dbReference type="Proteomes" id="UP000317010"/>
    </source>
</evidence>
<dbReference type="EMBL" id="VLLI01000010">
    <property type="protein sequence ID" value="TWI97521.1"/>
    <property type="molecule type" value="Genomic_DNA"/>
</dbReference>
<comment type="caution">
    <text evidence="2">The sequence shown here is derived from an EMBL/GenBank/DDBJ whole genome shotgun (WGS) entry which is preliminary data.</text>
</comment>
<dbReference type="InterPro" id="IPR025789">
    <property type="entry name" value="DOT1_dom"/>
</dbReference>
<dbReference type="Pfam" id="PF08123">
    <property type="entry name" value="DOT1"/>
    <property type="match status" value="1"/>
</dbReference>
<evidence type="ECO:0000313" key="2">
    <source>
        <dbReference type="EMBL" id="TWI97521.1"/>
    </source>
</evidence>
<dbReference type="Gene3D" id="3.40.50.150">
    <property type="entry name" value="Vaccinia Virus protein VP39"/>
    <property type="match status" value="1"/>
</dbReference>
<accession>A0A562TV82</accession>
<dbReference type="CDD" id="cd02440">
    <property type="entry name" value="AdoMet_MTases"/>
    <property type="match status" value="1"/>
</dbReference>
<dbReference type="SUPFAM" id="SSF53335">
    <property type="entry name" value="S-adenosyl-L-methionine-dependent methyltransferases"/>
    <property type="match status" value="1"/>
</dbReference>
<name>A0A562TV82_9SPHI</name>
<gene>
    <name evidence="2" type="ORF">JN11_03340</name>
</gene>
<dbReference type="OrthoDB" id="5495550at2"/>